<reference evidence="1" key="1">
    <citation type="submission" date="2018-10" db="EMBL/GenBank/DDBJ databases">
        <authorList>
            <person name="Singh K. P."/>
            <person name="Ramachandran G."/>
            <person name="Val-Calvo J."/>
            <person name="Meijer J.J. W."/>
            <person name="Miguel-Arribas A."/>
            <person name="Gago Cordoba C."/>
        </authorList>
    </citation>
    <scope>NUCLEOTIDE SEQUENCE</scope>
    <source>
        <strain evidence="1">1</strain>
        <plasmid evidence="1">p576</plasmid>
    </source>
</reference>
<gene>
    <name evidence="1" type="primary">p13</name>
    <name evidence="1" type="ORF">SBRMV_013</name>
</gene>
<protein>
    <submittedName>
        <fullName evidence="1">Uncharacterized protein</fullName>
    </submittedName>
</protein>
<keyword evidence="1" id="KW-0614">Plasmid</keyword>
<proteinExistence type="predicted"/>
<dbReference type="AlphaFoldDB" id="A0A9Q9T4K3"/>
<sequence length="56" mass="6308">MQLKNITLFLIKSGLVLKQDTESAARGRKKMAGIVAKCKRIKICVKICLERTCYHG</sequence>
<name>A0A9Q9T4K3_BACPU</name>
<organism evidence="1">
    <name type="scientific">Bacillus pumilus</name>
    <name type="common">Bacillus mesentericus</name>
    <dbReference type="NCBI Taxonomy" id="1408"/>
    <lineage>
        <taxon>Bacteria</taxon>
        <taxon>Bacillati</taxon>
        <taxon>Bacillota</taxon>
        <taxon>Bacilli</taxon>
        <taxon>Bacillales</taxon>
        <taxon>Bacillaceae</taxon>
        <taxon>Bacillus</taxon>
    </lineage>
</organism>
<dbReference type="EMBL" id="LR026976">
    <property type="protein sequence ID" value="VCT93298.1"/>
    <property type="molecule type" value="Genomic_DNA"/>
</dbReference>
<accession>A0A9Q9T4K3</accession>
<evidence type="ECO:0000313" key="1">
    <source>
        <dbReference type="EMBL" id="VCT93298.1"/>
    </source>
</evidence>
<geneLocation type="plasmid" evidence="1">
    <name>p576</name>
</geneLocation>